<evidence type="ECO:0000313" key="1">
    <source>
        <dbReference type="EMBL" id="KIM42408.1"/>
    </source>
</evidence>
<organism evidence="1 2">
    <name type="scientific">Hebeloma cylindrosporum</name>
    <dbReference type="NCBI Taxonomy" id="76867"/>
    <lineage>
        <taxon>Eukaryota</taxon>
        <taxon>Fungi</taxon>
        <taxon>Dikarya</taxon>
        <taxon>Basidiomycota</taxon>
        <taxon>Agaricomycotina</taxon>
        <taxon>Agaricomycetes</taxon>
        <taxon>Agaricomycetidae</taxon>
        <taxon>Agaricales</taxon>
        <taxon>Agaricineae</taxon>
        <taxon>Hymenogastraceae</taxon>
        <taxon>Hebeloma</taxon>
    </lineage>
</organism>
<dbReference type="OrthoDB" id="3071584at2759"/>
<reference evidence="1 2" key="1">
    <citation type="submission" date="2014-04" db="EMBL/GenBank/DDBJ databases">
        <authorList>
            <consortium name="DOE Joint Genome Institute"/>
            <person name="Kuo A."/>
            <person name="Gay G."/>
            <person name="Dore J."/>
            <person name="Kohler A."/>
            <person name="Nagy L.G."/>
            <person name="Floudas D."/>
            <person name="Copeland A."/>
            <person name="Barry K.W."/>
            <person name="Cichocki N."/>
            <person name="Veneault-Fourrey C."/>
            <person name="LaButti K."/>
            <person name="Lindquist E.A."/>
            <person name="Lipzen A."/>
            <person name="Lundell T."/>
            <person name="Morin E."/>
            <person name="Murat C."/>
            <person name="Sun H."/>
            <person name="Tunlid A."/>
            <person name="Henrissat B."/>
            <person name="Grigoriev I.V."/>
            <person name="Hibbett D.S."/>
            <person name="Martin F."/>
            <person name="Nordberg H.P."/>
            <person name="Cantor M.N."/>
            <person name="Hua S.X."/>
        </authorList>
    </citation>
    <scope>NUCLEOTIDE SEQUENCE [LARGE SCALE GENOMIC DNA]</scope>
    <source>
        <strain evidence="2">h7</strain>
    </source>
</reference>
<gene>
    <name evidence="1" type="ORF">M413DRAFT_133453</name>
</gene>
<dbReference type="Gene3D" id="3.80.10.10">
    <property type="entry name" value="Ribonuclease Inhibitor"/>
    <property type="match status" value="1"/>
</dbReference>
<reference evidence="2" key="2">
    <citation type="submission" date="2015-01" db="EMBL/GenBank/DDBJ databases">
        <title>Evolutionary Origins and Diversification of the Mycorrhizal Mutualists.</title>
        <authorList>
            <consortium name="DOE Joint Genome Institute"/>
            <consortium name="Mycorrhizal Genomics Consortium"/>
            <person name="Kohler A."/>
            <person name="Kuo A."/>
            <person name="Nagy L.G."/>
            <person name="Floudas D."/>
            <person name="Copeland A."/>
            <person name="Barry K.W."/>
            <person name="Cichocki N."/>
            <person name="Veneault-Fourrey C."/>
            <person name="LaButti K."/>
            <person name="Lindquist E.A."/>
            <person name="Lipzen A."/>
            <person name="Lundell T."/>
            <person name="Morin E."/>
            <person name="Murat C."/>
            <person name="Riley R."/>
            <person name="Ohm R."/>
            <person name="Sun H."/>
            <person name="Tunlid A."/>
            <person name="Henrissat B."/>
            <person name="Grigoriev I.V."/>
            <person name="Hibbett D.S."/>
            <person name="Martin F."/>
        </authorList>
    </citation>
    <scope>NUCLEOTIDE SEQUENCE [LARGE SCALE GENOMIC DNA]</scope>
    <source>
        <strain evidence="2">h7</strain>
    </source>
</reference>
<name>A0A0C2XXL0_HEBCY</name>
<dbReference type="Proteomes" id="UP000053424">
    <property type="component" value="Unassembled WGS sequence"/>
</dbReference>
<proteinExistence type="predicted"/>
<sequence>MVDLPPEIWLRIAHFLPSPTLLGLYTVNGFFLDLAMNERYRVVKFDKLTRSPSNLLARLREPSIARRVLKVTFDPAFIYQRSQQDRAQQNSRISKLIRLVAHRTELGADGKPEKVLPSPSEIEDTLRACIPLMTNVRDFGLEWFPILENIPTPCLDTWLFSLADNLVELRLLVPATTSPRLFLAPPNFPRLRRCSITIFCSRYSEDYRQLETHQIILASFLNSFTDTLQHLALCYCPMRDLSVLFDRLEMCKSLSSLEIDVSLYHHFDNWNPIPASAFIQRNALTLRDLQISTSLPIGPTSTYQFTFNNLQLSNLRSLSISAEVMAHSWEATLSFLETHSSHLESLTVDGPIAPAEVKNLLTSINHTNPCCTLSRLSISIYQLDLKLFTMLAEALTRLQSLRLQISKISSPSKYAVTPSEFFPVERRSLEEKVYPFVDEMHGSYVLKHWDLRDITIERHSCCGKLTLWGLMRLSATCIPSITSFAENGDMVIPEPSNTPPSSERLGVACSGTSLTCSFGRDGILYS</sequence>
<evidence type="ECO:0008006" key="3">
    <source>
        <dbReference type="Google" id="ProtNLM"/>
    </source>
</evidence>
<dbReference type="AlphaFoldDB" id="A0A0C2XXL0"/>
<dbReference type="InterPro" id="IPR032675">
    <property type="entry name" value="LRR_dom_sf"/>
</dbReference>
<accession>A0A0C2XXL0</accession>
<protein>
    <recommendedName>
        <fullName evidence="3">F-box domain-containing protein</fullName>
    </recommendedName>
</protein>
<evidence type="ECO:0000313" key="2">
    <source>
        <dbReference type="Proteomes" id="UP000053424"/>
    </source>
</evidence>
<dbReference type="HOGENOM" id="CLU_453407_0_0_1"/>
<dbReference type="EMBL" id="KN831778">
    <property type="protein sequence ID" value="KIM42408.1"/>
    <property type="molecule type" value="Genomic_DNA"/>
</dbReference>
<dbReference type="SUPFAM" id="SSF52047">
    <property type="entry name" value="RNI-like"/>
    <property type="match status" value="1"/>
</dbReference>
<keyword evidence="2" id="KW-1185">Reference proteome</keyword>